<dbReference type="AlphaFoldDB" id="A0AAV1UPZ9"/>
<feature type="signal peptide" evidence="1">
    <location>
        <begin position="1"/>
        <end position="20"/>
    </location>
</feature>
<dbReference type="EMBL" id="CAKLBY020000223">
    <property type="protein sequence ID" value="CAK7936117.1"/>
    <property type="molecule type" value="Genomic_DNA"/>
</dbReference>
<sequence length="258" mass="27514">MRVVFTAVATMAALLACSDSVPTAGEPEAVLEHDVSLFVARGTDGDAYGEDAKRLLRATGDEEDGLAPMESDEEARTIVNPAAIENLDTVRTVLASGMFGKTTKPARDAAVQAAVAAVDEMGTVKKILASGVYGKTTKEAKEAARQKTTIQKARDFKRELLKRTQKGADDELLEYLLTLTEKFGVFLDEAVAGMTGKEAAHAFEKLQDGTLKKTKEVDDGGVVAGGLLRKKTKEADDGGVVAGGLLRKKPRRRMMVVS</sequence>
<accession>A0AAV1UPZ9</accession>
<organism evidence="2 3">
    <name type="scientific">Peronospora matthiolae</name>
    <dbReference type="NCBI Taxonomy" id="2874970"/>
    <lineage>
        <taxon>Eukaryota</taxon>
        <taxon>Sar</taxon>
        <taxon>Stramenopiles</taxon>
        <taxon>Oomycota</taxon>
        <taxon>Peronosporomycetes</taxon>
        <taxon>Peronosporales</taxon>
        <taxon>Peronosporaceae</taxon>
        <taxon>Peronospora</taxon>
    </lineage>
</organism>
<evidence type="ECO:0000313" key="2">
    <source>
        <dbReference type="EMBL" id="CAK7936117.1"/>
    </source>
</evidence>
<proteinExistence type="predicted"/>
<keyword evidence="1" id="KW-0732">Signal</keyword>
<name>A0AAV1UPZ9_9STRA</name>
<feature type="chain" id="PRO_5043393457" evidence="1">
    <location>
        <begin position="21"/>
        <end position="258"/>
    </location>
</feature>
<evidence type="ECO:0000313" key="3">
    <source>
        <dbReference type="Proteomes" id="UP001162060"/>
    </source>
</evidence>
<protein>
    <submittedName>
        <fullName evidence="2">Uncharacterized protein</fullName>
    </submittedName>
</protein>
<dbReference type="Proteomes" id="UP001162060">
    <property type="component" value="Unassembled WGS sequence"/>
</dbReference>
<dbReference type="PROSITE" id="PS51257">
    <property type="entry name" value="PROKAR_LIPOPROTEIN"/>
    <property type="match status" value="1"/>
</dbReference>
<comment type="caution">
    <text evidence="2">The sequence shown here is derived from an EMBL/GenBank/DDBJ whole genome shotgun (WGS) entry which is preliminary data.</text>
</comment>
<reference evidence="2" key="1">
    <citation type="submission" date="2024-01" db="EMBL/GenBank/DDBJ databases">
        <authorList>
            <person name="Webb A."/>
        </authorList>
    </citation>
    <scope>NUCLEOTIDE SEQUENCE</scope>
    <source>
        <strain evidence="2">Pm1</strain>
    </source>
</reference>
<evidence type="ECO:0000256" key="1">
    <source>
        <dbReference type="SAM" id="SignalP"/>
    </source>
</evidence>
<gene>
    <name evidence="2" type="ORF">PM001_LOCUS21267</name>
</gene>